<dbReference type="Gene3D" id="1.20.1070.10">
    <property type="entry name" value="Rhodopsin 7-helix transmembrane proteins"/>
    <property type="match status" value="1"/>
</dbReference>
<keyword evidence="3 6" id="KW-1133">Transmembrane helix</keyword>
<organism evidence="7 8">
    <name type="scientific">Emergomyces africanus</name>
    <dbReference type="NCBI Taxonomy" id="1955775"/>
    <lineage>
        <taxon>Eukaryota</taxon>
        <taxon>Fungi</taxon>
        <taxon>Dikarya</taxon>
        <taxon>Ascomycota</taxon>
        <taxon>Pezizomycotina</taxon>
        <taxon>Eurotiomycetes</taxon>
        <taxon>Eurotiomycetidae</taxon>
        <taxon>Onygenales</taxon>
        <taxon>Ajellomycetaceae</taxon>
        <taxon>Emergomyces</taxon>
    </lineage>
</organism>
<name>A0A1B7NW92_9EURO</name>
<dbReference type="Pfam" id="PF00001">
    <property type="entry name" value="7tm_1"/>
    <property type="match status" value="1"/>
</dbReference>
<feature type="transmembrane region" description="Helical" evidence="6">
    <location>
        <begin position="195"/>
        <end position="216"/>
    </location>
</feature>
<evidence type="ECO:0000256" key="3">
    <source>
        <dbReference type="ARBA" id="ARBA00022989"/>
    </source>
</evidence>
<dbReference type="GO" id="GO:0005886">
    <property type="term" value="C:plasma membrane"/>
    <property type="evidence" value="ECO:0007669"/>
    <property type="project" value="TreeGrafter"/>
</dbReference>
<feature type="compositionally biased region" description="Low complexity" evidence="5">
    <location>
        <begin position="385"/>
        <end position="398"/>
    </location>
</feature>
<dbReference type="SUPFAM" id="SSF81321">
    <property type="entry name" value="Family A G protein-coupled receptor-like"/>
    <property type="match status" value="1"/>
</dbReference>
<evidence type="ECO:0000256" key="4">
    <source>
        <dbReference type="ARBA" id="ARBA00023136"/>
    </source>
</evidence>
<dbReference type="Proteomes" id="UP000091918">
    <property type="component" value="Unassembled WGS sequence"/>
</dbReference>
<feature type="region of interest" description="Disordered" evidence="5">
    <location>
        <begin position="385"/>
        <end position="439"/>
    </location>
</feature>
<dbReference type="InterPro" id="IPR000276">
    <property type="entry name" value="GPCR_Rhodpsn"/>
</dbReference>
<proteinExistence type="predicted"/>
<dbReference type="GO" id="GO:0007189">
    <property type="term" value="P:adenylate cyclase-activating G protein-coupled receptor signaling pathway"/>
    <property type="evidence" value="ECO:0007669"/>
    <property type="project" value="TreeGrafter"/>
</dbReference>
<dbReference type="STRING" id="1658172.A0A1B7NW92"/>
<gene>
    <name evidence="7" type="ORF">ACJ72_04628</name>
</gene>
<protein>
    <recommendedName>
        <fullName evidence="9">G-protein coupled receptors family 1 profile domain-containing protein</fullName>
    </recommendedName>
</protein>
<reference evidence="7 8" key="1">
    <citation type="submission" date="2015-07" db="EMBL/GenBank/DDBJ databases">
        <title>Emmonsia species relationships and genome sequence.</title>
        <authorList>
            <person name="Cuomo C.A."/>
            <person name="Schwartz I.S."/>
            <person name="Kenyon C."/>
            <person name="de Hoog G.S."/>
            <person name="Govender N.P."/>
            <person name="Botha A."/>
            <person name="Moreno L."/>
            <person name="de Vries M."/>
            <person name="Munoz J.F."/>
            <person name="Stielow J.B."/>
        </authorList>
    </citation>
    <scope>NUCLEOTIDE SEQUENCE [LARGE SCALE GENOMIC DNA]</scope>
    <source>
        <strain evidence="7 8">CBS 136260</strain>
    </source>
</reference>
<comment type="subcellular location">
    <subcellularLocation>
        <location evidence="1">Membrane</location>
        <topology evidence="1">Multi-pass membrane protein</topology>
    </subcellularLocation>
</comment>
<keyword evidence="2 6" id="KW-0812">Transmembrane</keyword>
<dbReference type="OrthoDB" id="100006at2759"/>
<dbReference type="AlphaFoldDB" id="A0A1B7NW92"/>
<feature type="transmembrane region" description="Helical" evidence="6">
    <location>
        <begin position="145"/>
        <end position="167"/>
    </location>
</feature>
<dbReference type="EMBL" id="LGUA01000562">
    <property type="protein sequence ID" value="OAX81034.1"/>
    <property type="molecule type" value="Genomic_DNA"/>
</dbReference>
<sequence>MSAVELQRRNGAPLRIISPIPHENRIGMIVLFTCSLMSVMATGSLLVWLTYRLVYWRRFYTRYPGHNQFVVLIFNLLLADLHQATANMVSPYWLHMDKMSAYSPLCFAQGWLFNFGNISSALFVLTIAAHTFANVVTRKTLRHEVFVGCVIALWIFCVILTLLAPVLRGRYIFAPTGAWCWISNEFRNERLYLHYLWIFIAQIGIIIIYPTLYFIIRRRLAASKEFRGINDSSRPKFNKVLKTMILYPIAYIALSLPIAAGRTALMNYKDPGMPYFYAMGSLLVCSGWVDSLLYFLTRRRLLEADIQTETESTSNQNYNHSSGALRTIGGGIRGVDSRHKHNSAPLKNPRAPQTASSSTDHIIDGVELSDLGQVKKTTVIEISSATAGAASSPSSSSSTHLPPMDPVSPTVPHITLSDASTQPHKTKKWSLKYETRWAS</sequence>
<evidence type="ECO:0000256" key="6">
    <source>
        <dbReference type="SAM" id="Phobius"/>
    </source>
</evidence>
<dbReference type="PANTHER" id="PTHR23112">
    <property type="entry name" value="G PROTEIN-COUPLED RECEPTOR 157-RELATED"/>
    <property type="match status" value="1"/>
</dbReference>
<feature type="transmembrane region" description="Helical" evidence="6">
    <location>
        <begin position="69"/>
        <end position="90"/>
    </location>
</feature>
<keyword evidence="8" id="KW-1185">Reference proteome</keyword>
<evidence type="ECO:0008006" key="9">
    <source>
        <dbReference type="Google" id="ProtNLM"/>
    </source>
</evidence>
<accession>A0A1B7NW92</accession>
<dbReference type="PANTHER" id="PTHR23112:SF37">
    <property type="entry name" value="G PROTEIN-COUPLED RECEPTOR GPR1"/>
    <property type="match status" value="1"/>
</dbReference>
<feature type="transmembrane region" description="Helical" evidence="6">
    <location>
        <begin position="244"/>
        <end position="263"/>
    </location>
</feature>
<evidence type="ECO:0000313" key="8">
    <source>
        <dbReference type="Proteomes" id="UP000091918"/>
    </source>
</evidence>
<evidence type="ECO:0000256" key="1">
    <source>
        <dbReference type="ARBA" id="ARBA00004141"/>
    </source>
</evidence>
<feature type="region of interest" description="Disordered" evidence="5">
    <location>
        <begin position="329"/>
        <end position="360"/>
    </location>
</feature>
<evidence type="ECO:0000313" key="7">
    <source>
        <dbReference type="EMBL" id="OAX81034.1"/>
    </source>
</evidence>
<feature type="transmembrane region" description="Helical" evidence="6">
    <location>
        <begin position="275"/>
        <end position="296"/>
    </location>
</feature>
<feature type="transmembrane region" description="Helical" evidence="6">
    <location>
        <begin position="110"/>
        <end position="133"/>
    </location>
</feature>
<feature type="compositionally biased region" description="Polar residues" evidence="5">
    <location>
        <begin position="351"/>
        <end position="360"/>
    </location>
</feature>
<keyword evidence="4 6" id="KW-0472">Membrane</keyword>
<dbReference type="GO" id="GO:0004930">
    <property type="term" value="F:G protein-coupled receptor activity"/>
    <property type="evidence" value="ECO:0007669"/>
    <property type="project" value="InterPro"/>
</dbReference>
<feature type="transmembrane region" description="Helical" evidence="6">
    <location>
        <begin position="26"/>
        <end position="49"/>
    </location>
</feature>
<comment type="caution">
    <text evidence="7">The sequence shown here is derived from an EMBL/GenBank/DDBJ whole genome shotgun (WGS) entry which is preliminary data.</text>
</comment>
<evidence type="ECO:0000256" key="2">
    <source>
        <dbReference type="ARBA" id="ARBA00022692"/>
    </source>
</evidence>
<evidence type="ECO:0000256" key="5">
    <source>
        <dbReference type="SAM" id="MobiDB-lite"/>
    </source>
</evidence>